<reference evidence="2" key="1">
    <citation type="submission" date="2020-07" db="EMBL/GenBank/DDBJ databases">
        <authorList>
            <person name="Ferguson B K."/>
        </authorList>
    </citation>
    <scope>NUCLEOTIDE SEQUENCE</scope>
    <source>
        <strain evidence="2">L06</strain>
    </source>
</reference>
<dbReference type="EMBL" id="CADCXW020000291">
    <property type="protein sequence ID" value="CAD1566357.1"/>
    <property type="molecule type" value="Genomic_DNA"/>
</dbReference>
<dbReference type="AlphaFoldDB" id="A0A6V7KV06"/>
<proteinExistence type="predicted"/>
<protein>
    <submittedName>
        <fullName evidence="2">Uncharacterized protein</fullName>
    </submittedName>
</protein>
<feature type="compositionally biased region" description="Basic and acidic residues" evidence="1">
    <location>
        <begin position="119"/>
        <end position="131"/>
    </location>
</feature>
<feature type="compositionally biased region" description="Acidic residues" evidence="1">
    <location>
        <begin position="108"/>
        <end position="118"/>
    </location>
</feature>
<evidence type="ECO:0000256" key="1">
    <source>
        <dbReference type="SAM" id="MobiDB-lite"/>
    </source>
</evidence>
<organism evidence="2">
    <name type="scientific">Bracon brevicornis</name>
    <dbReference type="NCBI Taxonomy" id="1563983"/>
    <lineage>
        <taxon>Eukaryota</taxon>
        <taxon>Metazoa</taxon>
        <taxon>Ecdysozoa</taxon>
        <taxon>Arthropoda</taxon>
        <taxon>Hexapoda</taxon>
        <taxon>Insecta</taxon>
        <taxon>Pterygota</taxon>
        <taxon>Neoptera</taxon>
        <taxon>Endopterygota</taxon>
        <taxon>Hymenoptera</taxon>
        <taxon>Apocrita</taxon>
        <taxon>Ichneumonoidea</taxon>
        <taxon>Braconidae</taxon>
        <taxon>Braconinae</taxon>
        <taxon>Bracon</taxon>
    </lineage>
</organism>
<gene>
    <name evidence="2" type="ORF">BBRV_LOCUS86033</name>
</gene>
<sequence length="131" mass="14964">MRGLFARLDPPWTEQEQVDMVHANLPPVYRMWLRINRHTIISELEKMVIQQDSIYHGCDKRKPPPAPETSMCPAYAYPPPKDRAKAQSKLVLRMMKPNPPPAKTDTSGSDDDSEDDPDKVDPDLLEELIKA</sequence>
<name>A0A6V7KV06_9HYME</name>
<evidence type="ECO:0000313" key="2">
    <source>
        <dbReference type="EMBL" id="CAD1566357.1"/>
    </source>
</evidence>
<feature type="region of interest" description="Disordered" evidence="1">
    <location>
        <begin position="58"/>
        <end position="131"/>
    </location>
</feature>
<accession>A0A6V7KV06</accession>